<feature type="transmembrane region" description="Helical" evidence="1">
    <location>
        <begin position="427"/>
        <end position="447"/>
    </location>
</feature>
<dbReference type="OrthoDB" id="636130at2"/>
<feature type="transmembrane region" description="Helical" evidence="1">
    <location>
        <begin position="384"/>
        <end position="406"/>
    </location>
</feature>
<reference evidence="2 3" key="1">
    <citation type="submission" date="2018-11" db="EMBL/GenBank/DDBJ databases">
        <title>Draft genome sequence of Ferruginibacter sp. BO-59.</title>
        <authorList>
            <person name="Im W.T."/>
        </authorList>
    </citation>
    <scope>NUCLEOTIDE SEQUENCE [LARGE SCALE GENOMIC DNA]</scope>
    <source>
        <strain evidence="2 3">BO-59</strain>
    </source>
</reference>
<dbReference type="GO" id="GO:0005886">
    <property type="term" value="C:plasma membrane"/>
    <property type="evidence" value="ECO:0007669"/>
    <property type="project" value="TreeGrafter"/>
</dbReference>
<dbReference type="Gene3D" id="3.30.70.1440">
    <property type="entry name" value="Multidrug efflux transporter AcrB pore domain"/>
    <property type="match status" value="1"/>
</dbReference>
<dbReference type="SUPFAM" id="SSF82693">
    <property type="entry name" value="Multidrug efflux transporter AcrB pore domain, PN1, PN2, PC1 and PC2 subdomains"/>
    <property type="match status" value="3"/>
</dbReference>
<dbReference type="RefSeq" id="WP_123120036.1">
    <property type="nucleotide sequence ID" value="NZ_RJJR01000004.1"/>
</dbReference>
<dbReference type="GO" id="GO:0042910">
    <property type="term" value="F:xenobiotic transmembrane transporter activity"/>
    <property type="evidence" value="ECO:0007669"/>
    <property type="project" value="TreeGrafter"/>
</dbReference>
<dbReference type="SUPFAM" id="SSF82866">
    <property type="entry name" value="Multidrug efflux transporter AcrB transmembrane domain"/>
    <property type="match status" value="2"/>
</dbReference>
<keyword evidence="3" id="KW-1185">Reference proteome</keyword>
<dbReference type="InterPro" id="IPR001036">
    <property type="entry name" value="Acrflvin-R"/>
</dbReference>
<feature type="transmembrane region" description="Helical" evidence="1">
    <location>
        <begin position="335"/>
        <end position="351"/>
    </location>
</feature>
<feature type="transmembrane region" description="Helical" evidence="1">
    <location>
        <begin position="510"/>
        <end position="536"/>
    </location>
</feature>
<dbReference type="PRINTS" id="PR00702">
    <property type="entry name" value="ACRIFLAVINRP"/>
</dbReference>
<dbReference type="Gene3D" id="3.30.70.1430">
    <property type="entry name" value="Multidrug efflux transporter AcrB pore domain"/>
    <property type="match status" value="2"/>
</dbReference>
<name>A0A3M9NL41_9BACT</name>
<organism evidence="2 3">
    <name type="scientific">Hanamia caeni</name>
    <dbReference type="NCBI Taxonomy" id="2294116"/>
    <lineage>
        <taxon>Bacteria</taxon>
        <taxon>Pseudomonadati</taxon>
        <taxon>Bacteroidota</taxon>
        <taxon>Chitinophagia</taxon>
        <taxon>Chitinophagales</taxon>
        <taxon>Chitinophagaceae</taxon>
        <taxon>Hanamia</taxon>
    </lineage>
</organism>
<dbReference type="PANTHER" id="PTHR32063">
    <property type="match status" value="1"/>
</dbReference>
<gene>
    <name evidence="2" type="ORF">EFY79_07430</name>
</gene>
<dbReference type="Gene3D" id="1.20.1640.10">
    <property type="entry name" value="Multidrug efflux transporter AcrB transmembrane domain"/>
    <property type="match status" value="2"/>
</dbReference>
<protein>
    <submittedName>
        <fullName evidence="2">Efflux RND transporter permease subunit</fullName>
    </submittedName>
</protein>
<comment type="caution">
    <text evidence="2">The sequence shown here is derived from an EMBL/GenBank/DDBJ whole genome shotgun (WGS) entry which is preliminary data.</text>
</comment>
<feature type="transmembrane region" description="Helical" evidence="1">
    <location>
        <begin position="12"/>
        <end position="30"/>
    </location>
</feature>
<dbReference type="Proteomes" id="UP000267223">
    <property type="component" value="Unassembled WGS sequence"/>
</dbReference>
<feature type="transmembrane region" description="Helical" evidence="1">
    <location>
        <begin position="952"/>
        <end position="973"/>
    </location>
</feature>
<proteinExistence type="predicted"/>
<feature type="transmembrane region" description="Helical" evidence="1">
    <location>
        <begin position="979"/>
        <end position="1005"/>
    </location>
</feature>
<dbReference type="InterPro" id="IPR027463">
    <property type="entry name" value="AcrB_DN_DC_subdom"/>
</dbReference>
<feature type="transmembrane region" description="Helical" evidence="1">
    <location>
        <begin position="467"/>
        <end position="489"/>
    </location>
</feature>
<feature type="transmembrane region" description="Helical" evidence="1">
    <location>
        <begin position="902"/>
        <end position="924"/>
    </location>
</feature>
<sequence length="1013" mass="111747">MKNFFITYKNPLTVVISLIIMGGIFVYSSLQTSLFPEITFPKIKVIADAGLQPVNQMMVTVTRPLENAIKKVPDLDYVRSTTSRGSCEISAFLNWNANVDLSLQRIEARIAQIQNTLPASVQITAERMNPSILPVIGYALETNSNSHTAIDMKMLALYTIKPFLSQVKGVSEVRIIGGKQKEYWLTLNPQKMSTLGITPDMLVATLNQTNFIQSNGYLSDYRLLYLSITDATVHSLDELKNLVISNNGKRIVQLKDISDITISPGVEYTKINANGKESLLIAIIKQPNANLISVSDGMAKKVEELKKTLSQGVTLRPYYVQANFVNDAVKSVTDSLWIGLVLAIVVAIIFLRSVKASATILITIPITICLSLIAMYTVGYTLNIMTLGAIAAAIGLIIDDAIVVVEQIYRSHEEHPDEPSKSVVQKAIHYLFPAMVGSSLSTIVIFIPFELMSGVAGAYFKVMTNTMIITLVSSFFVTWICLPVIYLLLTKEKKVAKVKEKPREVKKQKWVSFFIHKPYISFIIVAVFGISIWLILPRLETGFLPEMDEGSIVLDYNSPPGTSLEETDRMLRQVEKIITSVPEVEAYSRRTGTQMGFFITEPNNGDYLIQLKKRRNRTTQEVTSELRQRIEASQPALTVDFGQVIGDMLGDLMTSVQPIEIKVFGDDTKKLQHFSEQTAEIISQVPGTADVFNGIVIAGPSVSIIPNNTALAQYGITPQSLQTQMQMTLQGVLVNNGILEKEQLSVIRIKFPVSENSIEGLKQIKIFSPSGRLIPITQLATIQLNSGDAEIQRENLQSMGVVTARLENRDLGSVMKDIQKEVKSQLAMPQGYHVEYGGAYAEQQQSFHELLLILIISSFLVFGVILFLFRDFSVALTILVIAVLGIAGSYIALYITNTPLNVGSYTGLIMIVGIIGENAIFTYLQFRQSLQENQSVDDSIVYAISTRLRPKLMTALGAIIALMPLALGIGTGAELHQPLAIAVIGGFIAALPLLLIVLPSALRLINRGKIEQK</sequence>
<keyword evidence="1" id="KW-0472">Membrane</keyword>
<feature type="transmembrane region" description="Helical" evidence="1">
    <location>
        <begin position="358"/>
        <end position="378"/>
    </location>
</feature>
<evidence type="ECO:0000256" key="1">
    <source>
        <dbReference type="SAM" id="Phobius"/>
    </source>
</evidence>
<dbReference type="SUPFAM" id="SSF82714">
    <property type="entry name" value="Multidrug efflux transporter AcrB TolC docking domain, DN and DC subdomains"/>
    <property type="match status" value="2"/>
</dbReference>
<evidence type="ECO:0000313" key="3">
    <source>
        <dbReference type="Proteomes" id="UP000267223"/>
    </source>
</evidence>
<keyword evidence="1" id="KW-0812">Transmembrane</keyword>
<dbReference type="PANTHER" id="PTHR32063:SF24">
    <property type="entry name" value="CATION EFFLUX SYSTEM (ACRB_ACRD_ACRF FAMILY)"/>
    <property type="match status" value="1"/>
</dbReference>
<dbReference type="Gene3D" id="3.30.70.1320">
    <property type="entry name" value="Multidrug efflux transporter AcrB pore domain like"/>
    <property type="match status" value="1"/>
</dbReference>
<dbReference type="AlphaFoldDB" id="A0A3M9NL41"/>
<keyword evidence="1" id="KW-1133">Transmembrane helix</keyword>
<accession>A0A3M9NL41</accession>
<feature type="transmembrane region" description="Helical" evidence="1">
    <location>
        <begin position="850"/>
        <end position="869"/>
    </location>
</feature>
<dbReference type="Pfam" id="PF00873">
    <property type="entry name" value="ACR_tran"/>
    <property type="match status" value="1"/>
</dbReference>
<feature type="transmembrane region" description="Helical" evidence="1">
    <location>
        <begin position="876"/>
        <end position="896"/>
    </location>
</feature>
<dbReference type="Gene3D" id="3.30.2090.10">
    <property type="entry name" value="Multidrug efflux transporter AcrB TolC docking domain, DN and DC subdomains"/>
    <property type="match status" value="2"/>
</dbReference>
<dbReference type="EMBL" id="RJJR01000004">
    <property type="protein sequence ID" value="RNI38047.1"/>
    <property type="molecule type" value="Genomic_DNA"/>
</dbReference>
<evidence type="ECO:0000313" key="2">
    <source>
        <dbReference type="EMBL" id="RNI38047.1"/>
    </source>
</evidence>